<sequence length="107" mass="12292">MFDLPAWLTYQQFEVLKRIVPGHPVFQPLGQGMTQQMAANDMGVHLSTVKRIIDEIKTKFPSAWERVGSMQRAMNRQLVASHTMRSLDNMVVNVGHSKIYEETDEVF</sequence>
<name>A0A0F9JUW8_9ZZZZ</name>
<dbReference type="EMBL" id="LAZR01009278">
    <property type="protein sequence ID" value="KKM73604.1"/>
    <property type="molecule type" value="Genomic_DNA"/>
</dbReference>
<organism evidence="1">
    <name type="scientific">marine sediment metagenome</name>
    <dbReference type="NCBI Taxonomy" id="412755"/>
    <lineage>
        <taxon>unclassified sequences</taxon>
        <taxon>metagenomes</taxon>
        <taxon>ecological metagenomes</taxon>
    </lineage>
</organism>
<evidence type="ECO:0000313" key="1">
    <source>
        <dbReference type="EMBL" id="KKM73604.1"/>
    </source>
</evidence>
<dbReference type="AlphaFoldDB" id="A0A0F9JUW8"/>
<accession>A0A0F9JUW8</accession>
<comment type="caution">
    <text evidence="1">The sequence shown here is derived from an EMBL/GenBank/DDBJ whole genome shotgun (WGS) entry which is preliminary data.</text>
</comment>
<proteinExistence type="predicted"/>
<protein>
    <submittedName>
        <fullName evidence="1">Uncharacterized protein</fullName>
    </submittedName>
</protein>
<gene>
    <name evidence="1" type="ORF">LCGC14_1408890</name>
</gene>
<reference evidence="1" key="1">
    <citation type="journal article" date="2015" name="Nature">
        <title>Complex archaea that bridge the gap between prokaryotes and eukaryotes.</title>
        <authorList>
            <person name="Spang A."/>
            <person name="Saw J.H."/>
            <person name="Jorgensen S.L."/>
            <person name="Zaremba-Niedzwiedzka K."/>
            <person name="Martijn J."/>
            <person name="Lind A.E."/>
            <person name="van Eijk R."/>
            <person name="Schleper C."/>
            <person name="Guy L."/>
            <person name="Ettema T.J."/>
        </authorList>
    </citation>
    <scope>NUCLEOTIDE SEQUENCE</scope>
</reference>